<keyword evidence="3" id="KW-1185">Reference proteome</keyword>
<accession>A0A5P1F8Q6</accession>
<gene>
    <name evidence="2" type="ORF">A4U43_C04F27650</name>
</gene>
<dbReference type="Gramene" id="ONK73139">
    <property type="protein sequence ID" value="ONK73139"/>
    <property type="gene ID" value="A4U43_C04F27650"/>
</dbReference>
<protein>
    <submittedName>
        <fullName evidence="2">Uncharacterized protein</fullName>
    </submittedName>
</protein>
<feature type="region of interest" description="Disordered" evidence="1">
    <location>
        <begin position="1"/>
        <end position="30"/>
    </location>
</feature>
<sequence length="374" mass="41789">MSPDPAPHDFVFSDEPDLSHQVEKPAEAADVRETVNVGPDSASPGTSTIDNVLFRWHTKELNDSEFVPPLIVSMLLALLDKLQEAKDLGNREANTPIRDFLTDDFDEEGLLVDTPMLHFMYGSPQIGAQMPEDMFPESTFPKNPEDGPFEEAFVETDPVEPAVRPTTSADTSTAVTPPLPPVIQGEEGLSSRLHVLVKELLSDNDPEKIVICIEVCSFFSFVNAMIGKLINGGLFLHQFKPFLDSRINSIRDAGYLDLAKAIVDDLDCLEHELQMLHELQDAGASSFIAAYLDTRLQTWRNTRILAEFEIQAQRDRVDRITANLAVRSSSLDNLDLSIASCETKIEQFRRGLREEEETLSILQMTKVRVYMGQP</sequence>
<dbReference type="EMBL" id="CM007384">
    <property type="protein sequence ID" value="ONK73139.1"/>
    <property type="molecule type" value="Genomic_DNA"/>
</dbReference>
<evidence type="ECO:0000313" key="3">
    <source>
        <dbReference type="Proteomes" id="UP000243459"/>
    </source>
</evidence>
<evidence type="ECO:0000256" key="1">
    <source>
        <dbReference type="SAM" id="MobiDB-lite"/>
    </source>
</evidence>
<feature type="region of interest" description="Disordered" evidence="1">
    <location>
        <begin position="158"/>
        <end position="182"/>
    </location>
</feature>
<organism evidence="2 3">
    <name type="scientific">Asparagus officinalis</name>
    <name type="common">Garden asparagus</name>
    <dbReference type="NCBI Taxonomy" id="4686"/>
    <lineage>
        <taxon>Eukaryota</taxon>
        <taxon>Viridiplantae</taxon>
        <taxon>Streptophyta</taxon>
        <taxon>Embryophyta</taxon>
        <taxon>Tracheophyta</taxon>
        <taxon>Spermatophyta</taxon>
        <taxon>Magnoliopsida</taxon>
        <taxon>Liliopsida</taxon>
        <taxon>Asparagales</taxon>
        <taxon>Asparagaceae</taxon>
        <taxon>Asparagoideae</taxon>
        <taxon>Asparagus</taxon>
    </lineage>
</organism>
<reference evidence="3" key="1">
    <citation type="journal article" date="2017" name="Nat. Commun.">
        <title>The asparagus genome sheds light on the origin and evolution of a young Y chromosome.</title>
        <authorList>
            <person name="Harkess A."/>
            <person name="Zhou J."/>
            <person name="Xu C."/>
            <person name="Bowers J.E."/>
            <person name="Van der Hulst R."/>
            <person name="Ayyampalayam S."/>
            <person name="Mercati F."/>
            <person name="Riccardi P."/>
            <person name="McKain M.R."/>
            <person name="Kakrana A."/>
            <person name="Tang H."/>
            <person name="Ray J."/>
            <person name="Groenendijk J."/>
            <person name="Arikit S."/>
            <person name="Mathioni S.M."/>
            <person name="Nakano M."/>
            <person name="Shan H."/>
            <person name="Telgmann-Rauber A."/>
            <person name="Kanno A."/>
            <person name="Yue Z."/>
            <person name="Chen H."/>
            <person name="Li W."/>
            <person name="Chen Y."/>
            <person name="Xu X."/>
            <person name="Zhang Y."/>
            <person name="Luo S."/>
            <person name="Chen H."/>
            <person name="Gao J."/>
            <person name="Mao Z."/>
            <person name="Pires J.C."/>
            <person name="Luo M."/>
            <person name="Kudrna D."/>
            <person name="Wing R.A."/>
            <person name="Meyers B.C."/>
            <person name="Yi K."/>
            <person name="Kong H."/>
            <person name="Lavrijsen P."/>
            <person name="Sunseri F."/>
            <person name="Falavigna A."/>
            <person name="Ye Y."/>
            <person name="Leebens-Mack J.H."/>
            <person name="Chen G."/>
        </authorList>
    </citation>
    <scope>NUCLEOTIDE SEQUENCE [LARGE SCALE GENOMIC DNA]</scope>
    <source>
        <strain evidence="3">cv. DH0086</strain>
    </source>
</reference>
<dbReference type="AlphaFoldDB" id="A0A5P1F8Q6"/>
<name>A0A5P1F8Q6_ASPOF</name>
<feature type="compositionally biased region" description="Polar residues" evidence="1">
    <location>
        <begin position="165"/>
        <end position="175"/>
    </location>
</feature>
<evidence type="ECO:0000313" key="2">
    <source>
        <dbReference type="EMBL" id="ONK73139.1"/>
    </source>
</evidence>
<feature type="compositionally biased region" description="Basic and acidic residues" evidence="1">
    <location>
        <begin position="17"/>
        <end position="30"/>
    </location>
</feature>
<proteinExistence type="predicted"/>
<dbReference type="Proteomes" id="UP000243459">
    <property type="component" value="Chromosome 4"/>
</dbReference>